<reference evidence="2 3" key="1">
    <citation type="submission" date="2016-08" db="EMBL/GenBank/DDBJ databases">
        <authorList>
            <person name="Seilhamer J.J."/>
        </authorList>
    </citation>
    <scope>NUCLEOTIDE SEQUENCE [LARGE SCALE GENOMIC DNA]</scope>
    <source>
        <strain evidence="2 3">DX4</strain>
    </source>
</reference>
<keyword evidence="3" id="KW-1185">Reference proteome</keyword>
<dbReference type="InterPro" id="IPR004360">
    <property type="entry name" value="Glyas_Fos-R_dOase_dom"/>
</dbReference>
<evidence type="ECO:0000259" key="1">
    <source>
        <dbReference type="PROSITE" id="PS51819"/>
    </source>
</evidence>
<dbReference type="Pfam" id="PF00903">
    <property type="entry name" value="Glyoxalase"/>
    <property type="match status" value="1"/>
</dbReference>
<accession>A0A1D7QCD8</accession>
<proteinExistence type="predicted"/>
<dbReference type="SUPFAM" id="SSF54593">
    <property type="entry name" value="Glyoxalase/Bleomycin resistance protein/Dihydroxybiphenyl dioxygenase"/>
    <property type="match status" value="1"/>
</dbReference>
<dbReference type="OrthoDB" id="9804235at2"/>
<dbReference type="PANTHER" id="PTHR33993">
    <property type="entry name" value="GLYOXALASE-RELATED"/>
    <property type="match status" value="1"/>
</dbReference>
<feature type="domain" description="VOC" evidence="1">
    <location>
        <begin position="6"/>
        <end position="127"/>
    </location>
</feature>
<organism evidence="2 3">
    <name type="scientific">Pedobacter steynii</name>
    <dbReference type="NCBI Taxonomy" id="430522"/>
    <lineage>
        <taxon>Bacteria</taxon>
        <taxon>Pseudomonadati</taxon>
        <taxon>Bacteroidota</taxon>
        <taxon>Sphingobacteriia</taxon>
        <taxon>Sphingobacteriales</taxon>
        <taxon>Sphingobacteriaceae</taxon>
        <taxon>Pedobacter</taxon>
    </lineage>
</organism>
<evidence type="ECO:0000313" key="2">
    <source>
        <dbReference type="EMBL" id="AOM76363.1"/>
    </source>
</evidence>
<sequence length="129" mass="14402">MIFKNVVSWFEIPATDINRAQKFYEAIFEIQMIPMEMPGFEMRMFPVENMMEGIGGALAKSEDFYKASADSGTLIYLNANPDVQFVLDRIEAAGGKILVPKTEISPEYGNMAVFLDTEGNRVALHSAPN</sequence>
<evidence type="ECO:0000313" key="3">
    <source>
        <dbReference type="Proteomes" id="UP000094313"/>
    </source>
</evidence>
<dbReference type="InterPro" id="IPR029068">
    <property type="entry name" value="Glyas_Bleomycin-R_OHBP_Dase"/>
</dbReference>
<protein>
    <submittedName>
        <fullName evidence="2">Bleomycin resistance protein</fullName>
    </submittedName>
</protein>
<dbReference type="CDD" id="cd07247">
    <property type="entry name" value="SgaA_N_like"/>
    <property type="match status" value="1"/>
</dbReference>
<dbReference type="PROSITE" id="PS51819">
    <property type="entry name" value="VOC"/>
    <property type="match status" value="1"/>
</dbReference>
<dbReference type="InterPro" id="IPR037523">
    <property type="entry name" value="VOC_core"/>
</dbReference>
<dbReference type="RefSeq" id="WP_069378059.1">
    <property type="nucleotide sequence ID" value="NZ_CP017141.1"/>
</dbReference>
<name>A0A1D7QCD8_9SPHI</name>
<dbReference type="AlphaFoldDB" id="A0A1D7QCD8"/>
<dbReference type="KEGG" id="psty:BFS30_03850"/>
<dbReference type="InterPro" id="IPR052164">
    <property type="entry name" value="Anthracycline_SecMetBiosynth"/>
</dbReference>
<dbReference type="Gene3D" id="3.10.180.10">
    <property type="entry name" value="2,3-Dihydroxybiphenyl 1,2-Dioxygenase, domain 1"/>
    <property type="match status" value="1"/>
</dbReference>
<dbReference type="PANTHER" id="PTHR33993:SF2">
    <property type="entry name" value="VOC DOMAIN-CONTAINING PROTEIN"/>
    <property type="match status" value="1"/>
</dbReference>
<gene>
    <name evidence="2" type="ORF">BFS30_03850</name>
</gene>
<dbReference type="EMBL" id="CP017141">
    <property type="protein sequence ID" value="AOM76363.1"/>
    <property type="molecule type" value="Genomic_DNA"/>
</dbReference>
<dbReference type="Proteomes" id="UP000094313">
    <property type="component" value="Chromosome"/>
</dbReference>